<dbReference type="EMBL" id="MEUF01000034">
    <property type="protein sequence ID" value="OGC35148.1"/>
    <property type="molecule type" value="Genomic_DNA"/>
</dbReference>
<dbReference type="AlphaFoldDB" id="A0A1F4TR63"/>
<comment type="caution">
    <text evidence="1">The sequence shown here is derived from an EMBL/GenBank/DDBJ whole genome shotgun (WGS) entry which is preliminary data.</text>
</comment>
<organism evidence="1 2">
    <name type="scientific">candidate division WOR-1 bacterium RIFOXYB2_FULL_48_7</name>
    <dbReference type="NCBI Taxonomy" id="1802583"/>
    <lineage>
        <taxon>Bacteria</taxon>
        <taxon>Bacillati</taxon>
        <taxon>Saganbacteria</taxon>
    </lineage>
</organism>
<dbReference type="STRING" id="1802583.A2311_02575"/>
<dbReference type="Proteomes" id="UP000178951">
    <property type="component" value="Unassembled WGS sequence"/>
</dbReference>
<accession>A0A1F4TR63</accession>
<dbReference type="InterPro" id="IPR027417">
    <property type="entry name" value="P-loop_NTPase"/>
</dbReference>
<proteinExistence type="predicted"/>
<evidence type="ECO:0000313" key="2">
    <source>
        <dbReference type="Proteomes" id="UP000178951"/>
    </source>
</evidence>
<sequence>MRVLSTTSLSRTFDQIILRACAANPPRPYLGCPAIIAIDGLPSTGKSTLARELAAYINNASSAAYLPMKAVVLKTDDFLRVGQKTLSAEELTALSPEKYLSVKFWYDMEKLERTLLSLRALYLGGEVTVKGLYNRGQFDGEKTYTFSGGAINFIILEGVYSLHPLLCTELFSGGIFLWRPETIRQGQFQYKAQTRSYDPVTSPLFHARITACYLHYLETAIDYFAFPWQLAIYQDDQLELLHRFPEEPASQITQVRADLSQAGWVNV</sequence>
<name>A0A1F4TR63_UNCSA</name>
<reference evidence="1 2" key="1">
    <citation type="journal article" date="2016" name="Nat. Commun.">
        <title>Thousands of microbial genomes shed light on interconnected biogeochemical processes in an aquifer system.</title>
        <authorList>
            <person name="Anantharaman K."/>
            <person name="Brown C.T."/>
            <person name="Hug L.A."/>
            <person name="Sharon I."/>
            <person name="Castelle C.J."/>
            <person name="Probst A.J."/>
            <person name="Thomas B.C."/>
            <person name="Singh A."/>
            <person name="Wilkins M.J."/>
            <person name="Karaoz U."/>
            <person name="Brodie E.L."/>
            <person name="Williams K.H."/>
            <person name="Hubbard S.S."/>
            <person name="Banfield J.F."/>
        </authorList>
    </citation>
    <scope>NUCLEOTIDE SEQUENCE [LARGE SCALE GENOMIC DNA]</scope>
</reference>
<evidence type="ECO:0000313" key="1">
    <source>
        <dbReference type="EMBL" id="OGC35148.1"/>
    </source>
</evidence>
<protein>
    <submittedName>
        <fullName evidence="1">Uncharacterized protein</fullName>
    </submittedName>
</protein>
<gene>
    <name evidence="1" type="ORF">A2311_02575</name>
</gene>
<dbReference type="Gene3D" id="3.40.50.300">
    <property type="entry name" value="P-loop containing nucleotide triphosphate hydrolases"/>
    <property type="match status" value="1"/>
</dbReference>
<dbReference type="SUPFAM" id="SSF52540">
    <property type="entry name" value="P-loop containing nucleoside triphosphate hydrolases"/>
    <property type="match status" value="1"/>
</dbReference>